<comment type="caution">
    <text evidence="2">The sequence shown here is derived from an EMBL/GenBank/DDBJ whole genome shotgun (WGS) entry which is preliminary data.</text>
</comment>
<accession>A0A8S1HM39</accession>
<feature type="region of interest" description="Disordered" evidence="1">
    <location>
        <begin position="1"/>
        <end position="138"/>
    </location>
</feature>
<proteinExistence type="predicted"/>
<reference evidence="2" key="1">
    <citation type="submission" date="2020-10" db="EMBL/GenBank/DDBJ databases">
        <authorList>
            <person name="Kikuchi T."/>
        </authorList>
    </citation>
    <scope>NUCLEOTIDE SEQUENCE</scope>
    <source>
        <strain evidence="2">NKZ352</strain>
    </source>
</reference>
<dbReference type="AlphaFoldDB" id="A0A8S1HM39"/>
<evidence type="ECO:0000313" key="2">
    <source>
        <dbReference type="EMBL" id="CAD6196251.1"/>
    </source>
</evidence>
<organism evidence="2 3">
    <name type="scientific">Caenorhabditis auriculariae</name>
    <dbReference type="NCBI Taxonomy" id="2777116"/>
    <lineage>
        <taxon>Eukaryota</taxon>
        <taxon>Metazoa</taxon>
        <taxon>Ecdysozoa</taxon>
        <taxon>Nematoda</taxon>
        <taxon>Chromadorea</taxon>
        <taxon>Rhabditida</taxon>
        <taxon>Rhabditina</taxon>
        <taxon>Rhabditomorpha</taxon>
        <taxon>Rhabditoidea</taxon>
        <taxon>Rhabditidae</taxon>
        <taxon>Peloderinae</taxon>
        <taxon>Caenorhabditis</taxon>
    </lineage>
</organism>
<feature type="compositionally biased region" description="Acidic residues" evidence="1">
    <location>
        <begin position="10"/>
        <end position="26"/>
    </location>
</feature>
<keyword evidence="3" id="KW-1185">Reference proteome</keyword>
<gene>
    <name evidence="2" type="ORF">CAUJ_LOCUS12166</name>
</gene>
<dbReference type="EMBL" id="CAJGYM010000069">
    <property type="protein sequence ID" value="CAD6196251.1"/>
    <property type="molecule type" value="Genomic_DNA"/>
</dbReference>
<feature type="compositionally biased region" description="Basic and acidic residues" evidence="1">
    <location>
        <begin position="76"/>
        <end position="88"/>
    </location>
</feature>
<evidence type="ECO:0000256" key="1">
    <source>
        <dbReference type="SAM" id="MobiDB-lite"/>
    </source>
</evidence>
<dbReference type="Proteomes" id="UP000835052">
    <property type="component" value="Unassembled WGS sequence"/>
</dbReference>
<feature type="compositionally biased region" description="Polar residues" evidence="1">
    <location>
        <begin position="104"/>
        <end position="114"/>
    </location>
</feature>
<evidence type="ECO:0000313" key="3">
    <source>
        <dbReference type="Proteomes" id="UP000835052"/>
    </source>
</evidence>
<feature type="compositionally biased region" description="Low complexity" evidence="1">
    <location>
        <begin position="115"/>
        <end position="138"/>
    </location>
</feature>
<name>A0A8S1HM39_9PELO</name>
<feature type="compositionally biased region" description="Basic and acidic residues" evidence="1">
    <location>
        <begin position="27"/>
        <end position="42"/>
    </location>
</feature>
<sequence length="205" mass="23125">MINSTPSEPSEAEEEEEYDDEAESSESEGKGKSKDQSFELRESVVGSFLDDTYIGQPHNEVAESEQPTPRRAPSPDLRHVTQRERRSSDQFGKFPWGNYDRTKMSSPITPKQGKSSYQSAQSDSSSSENADASNDSNVASFPAKRALIKLQFGTDIGTNKYRDIREPDFVNDIDFDKYFYTDFFSVDFLSDSGLSTKFNNDRSDN</sequence>
<protein>
    <submittedName>
        <fullName evidence="2">Uncharacterized protein</fullName>
    </submittedName>
</protein>